<dbReference type="SMART" id="SM00382">
    <property type="entry name" value="AAA"/>
    <property type="match status" value="1"/>
</dbReference>
<keyword evidence="2" id="KW-0067">ATP-binding</keyword>
<dbReference type="InterPro" id="IPR003593">
    <property type="entry name" value="AAA+_ATPase"/>
</dbReference>
<dbReference type="InterPro" id="IPR027417">
    <property type="entry name" value="P-loop_NTPase"/>
</dbReference>
<dbReference type="Proteomes" id="UP001500752">
    <property type="component" value="Unassembled WGS sequence"/>
</dbReference>
<dbReference type="NCBIfam" id="NF040713">
    <property type="entry name" value="ZapE"/>
    <property type="match status" value="1"/>
</dbReference>
<dbReference type="EMBL" id="BAABEO010000019">
    <property type="protein sequence ID" value="GAA3689891.1"/>
    <property type="molecule type" value="Genomic_DNA"/>
</dbReference>
<evidence type="ECO:0000259" key="3">
    <source>
        <dbReference type="SMART" id="SM00382"/>
    </source>
</evidence>
<dbReference type="PANTHER" id="PTHR12169:SF6">
    <property type="entry name" value="AFG1-LIKE ATPASE"/>
    <property type="match status" value="1"/>
</dbReference>
<keyword evidence="4" id="KW-0131">Cell cycle</keyword>
<accession>A0ABP7CJ86</accession>
<name>A0ABP7CJ86_9MICC</name>
<gene>
    <name evidence="4" type="primary">zapE_2</name>
    <name evidence="4" type="ORF">GCM10023081_29170</name>
</gene>
<sequence>MDAVRDAAAAQGLLLDAGQLGIAHALADSAARALRRRTPAAAPGEHLYVWGPPGRGKSWLMDAVCEALGGAPVRRLHFHDFFRELHARTHRAGMERSAQNRAAQPPGAAVAAEPRGAAIADALDGMLGGARVLFFDEFHVHDPGDGMLVTRALREIFARGILLLATSNYAPEDLLPDPMFHHLFEPAIGLITERMTVLELAGPVDYRTLRPAERSAGYAAGHALVPGTAGQLAAAGLEEPLPAEETRVRPTTHEFSARRAANGQLWFRFADLCEAPSATSDYLALAATYGHWVLSSIPGMEDASPSGWKRFGNLVDVLYDRDVRLDLIGAADIDPARVLDHPVDAARLGSRLAALRREARDPSGS</sequence>
<proteinExistence type="predicted"/>
<reference evidence="5" key="1">
    <citation type="journal article" date="2019" name="Int. J. Syst. Evol. Microbiol.">
        <title>The Global Catalogue of Microorganisms (GCM) 10K type strain sequencing project: providing services to taxonomists for standard genome sequencing and annotation.</title>
        <authorList>
            <consortium name="The Broad Institute Genomics Platform"/>
            <consortium name="The Broad Institute Genome Sequencing Center for Infectious Disease"/>
            <person name="Wu L."/>
            <person name="Ma J."/>
        </authorList>
    </citation>
    <scope>NUCLEOTIDE SEQUENCE [LARGE SCALE GENOMIC DNA]</scope>
    <source>
        <strain evidence="5">JCM 30742</strain>
    </source>
</reference>
<evidence type="ECO:0000313" key="4">
    <source>
        <dbReference type="EMBL" id="GAA3689891.1"/>
    </source>
</evidence>
<evidence type="ECO:0000256" key="1">
    <source>
        <dbReference type="ARBA" id="ARBA00022741"/>
    </source>
</evidence>
<dbReference type="GO" id="GO:0051301">
    <property type="term" value="P:cell division"/>
    <property type="evidence" value="ECO:0007669"/>
    <property type="project" value="UniProtKB-KW"/>
</dbReference>
<feature type="domain" description="AAA+ ATPase" evidence="3">
    <location>
        <begin position="43"/>
        <end position="194"/>
    </location>
</feature>
<keyword evidence="5" id="KW-1185">Reference proteome</keyword>
<keyword evidence="1" id="KW-0547">Nucleotide-binding</keyword>
<evidence type="ECO:0000256" key="2">
    <source>
        <dbReference type="ARBA" id="ARBA00022840"/>
    </source>
</evidence>
<dbReference type="RefSeq" id="WP_345151793.1">
    <property type="nucleotide sequence ID" value="NZ_BAABEO010000019.1"/>
</dbReference>
<protein>
    <submittedName>
        <fullName evidence="4">Cell division protein ZapE</fullName>
    </submittedName>
</protein>
<keyword evidence="4" id="KW-0132">Cell division</keyword>
<dbReference type="PANTHER" id="PTHR12169">
    <property type="entry name" value="ATPASE N2B"/>
    <property type="match status" value="1"/>
</dbReference>
<dbReference type="InterPro" id="IPR005654">
    <property type="entry name" value="ATPase_AFG1-like"/>
</dbReference>
<dbReference type="Gene3D" id="3.40.50.300">
    <property type="entry name" value="P-loop containing nucleotide triphosphate hydrolases"/>
    <property type="match status" value="1"/>
</dbReference>
<dbReference type="SUPFAM" id="SSF52540">
    <property type="entry name" value="P-loop containing nucleoside triphosphate hydrolases"/>
    <property type="match status" value="1"/>
</dbReference>
<dbReference type="Pfam" id="PF03969">
    <property type="entry name" value="AFG1_ATPase"/>
    <property type="match status" value="1"/>
</dbReference>
<evidence type="ECO:0000313" key="5">
    <source>
        <dbReference type="Proteomes" id="UP001500752"/>
    </source>
</evidence>
<comment type="caution">
    <text evidence="4">The sequence shown here is derived from an EMBL/GenBank/DDBJ whole genome shotgun (WGS) entry which is preliminary data.</text>
</comment>
<organism evidence="4 5">
    <name type="scientific">Arthrobacter ginkgonis</name>
    <dbReference type="NCBI Taxonomy" id="1630594"/>
    <lineage>
        <taxon>Bacteria</taxon>
        <taxon>Bacillati</taxon>
        <taxon>Actinomycetota</taxon>
        <taxon>Actinomycetes</taxon>
        <taxon>Micrococcales</taxon>
        <taxon>Micrococcaceae</taxon>
        <taxon>Arthrobacter</taxon>
    </lineage>
</organism>